<keyword evidence="6" id="KW-0375">Hydrogen ion transport</keyword>
<evidence type="ECO:0000259" key="14">
    <source>
        <dbReference type="PROSITE" id="PS50195"/>
    </source>
</evidence>
<dbReference type="PANTHER" id="PTHR33445:SF2">
    <property type="entry name" value="ATP SYNTHASE SUBUNIT B', CHLOROPLASTIC"/>
    <property type="match status" value="1"/>
</dbReference>
<evidence type="ECO:0000256" key="7">
    <source>
        <dbReference type="ARBA" id="ARBA00022989"/>
    </source>
</evidence>
<evidence type="ECO:0000256" key="4">
    <source>
        <dbReference type="ARBA" id="ARBA00022547"/>
    </source>
</evidence>
<comment type="similarity">
    <text evidence="2">Belongs to the ATPase B chain family.</text>
</comment>
<dbReference type="Pfam" id="PF00430">
    <property type="entry name" value="ATP-synt_B"/>
    <property type="match status" value="1"/>
</dbReference>
<dbReference type="InterPro" id="IPR001683">
    <property type="entry name" value="PX_dom"/>
</dbReference>
<dbReference type="Gene3D" id="3.30.1520.10">
    <property type="entry name" value="Phox-like domain"/>
    <property type="match status" value="1"/>
</dbReference>
<dbReference type="InterPro" id="IPR050059">
    <property type="entry name" value="ATP_synthase_B_chain"/>
</dbReference>
<accession>A0A9P1FYF7</accession>
<proteinExistence type="inferred from homology"/>
<evidence type="ECO:0000313" key="16">
    <source>
        <dbReference type="EMBL" id="CAL4778144.1"/>
    </source>
</evidence>
<dbReference type="Pfam" id="PF00787">
    <property type="entry name" value="PX"/>
    <property type="match status" value="1"/>
</dbReference>
<keyword evidence="7 12" id="KW-1133">Transmembrane helix</keyword>
<organism evidence="15">
    <name type="scientific">Cladocopium goreaui</name>
    <dbReference type="NCBI Taxonomy" id="2562237"/>
    <lineage>
        <taxon>Eukaryota</taxon>
        <taxon>Sar</taxon>
        <taxon>Alveolata</taxon>
        <taxon>Dinophyceae</taxon>
        <taxon>Suessiales</taxon>
        <taxon>Symbiodiniaceae</taxon>
        <taxon>Cladocopium</taxon>
    </lineage>
</organism>
<dbReference type="EMBL" id="CAMXCT020001520">
    <property type="protein sequence ID" value="CAL1144207.1"/>
    <property type="molecule type" value="Genomic_DNA"/>
</dbReference>
<comment type="subcellular location">
    <subcellularLocation>
        <location evidence="1">Membrane</location>
        <topology evidence="1">Single-pass membrane protein</topology>
    </subcellularLocation>
</comment>
<keyword evidence="5 12" id="KW-0812">Transmembrane</keyword>
<feature type="chain" id="PRO_5043272314" evidence="13">
    <location>
        <begin position="24"/>
        <end position="519"/>
    </location>
</feature>
<keyword evidence="9 12" id="KW-0472">Membrane</keyword>
<protein>
    <submittedName>
        <fullName evidence="16">ATP synthase subunit b', chloroplastic (ATP synthase F(0) sector subunit b') (ATPase subunit II)</fullName>
    </submittedName>
</protein>
<evidence type="ECO:0000256" key="12">
    <source>
        <dbReference type="SAM" id="Phobius"/>
    </source>
</evidence>
<keyword evidence="17" id="KW-1185">Reference proteome</keyword>
<evidence type="ECO:0000256" key="5">
    <source>
        <dbReference type="ARBA" id="ARBA00022692"/>
    </source>
</evidence>
<feature type="transmembrane region" description="Helical" evidence="12">
    <location>
        <begin position="65"/>
        <end position="87"/>
    </location>
</feature>
<sequence>MARRSPLAFVLALLALLCAPAFLMPGKMGATVTEEKSQLLAAGGALMVASMPAPAYAGGMFDFGLTLPFVALSFLTMMFVLNALWYAPMTEEVDERNAKLLQTLSEATDMLAKADEMQVQYTADIKEAREKAAKELADARKATEEAIAKEAAAADAVREAEANKFRAKLDSEMKDKMANAEGTIKVGFLESPVSPQERQKDFVKQMEHGAGAGAYGRYPLLVKIPRAEMLGSTVGFRHTEYIIEVDDCGKVYTRSRRYTMFAWLHAELRHRELACALPELPPKKVLGNRESAFVERRKQMLEDYLKALLMLPAVIQDGMIWAFLDADEATAVVPRFLCRQATHPAAEKCLSALKRAVAEKQEEVFRLCDATVLEELAKFARAEATEPMVTGQTQVRLKNRAKLCFILYKVINYDRARHKLVQSDVFGALLALLCRATDDEMELEMAAEQHNSFWASKCVRSLIQETNGEALLYFCQQEGAVNALRALASSQVDALHSLCAWVLWFGLRCPGAPWVFTAV</sequence>
<name>A0A9P1FYF7_9DINO</name>
<evidence type="ECO:0000256" key="13">
    <source>
        <dbReference type="SAM" id="SignalP"/>
    </source>
</evidence>
<gene>
    <name evidence="15" type="ORF">C1SCF055_LOCUS17784</name>
</gene>
<feature type="signal peptide" evidence="13">
    <location>
        <begin position="1"/>
        <end position="23"/>
    </location>
</feature>
<evidence type="ECO:0000256" key="9">
    <source>
        <dbReference type="ARBA" id="ARBA00023136"/>
    </source>
</evidence>
<dbReference type="GO" id="GO:0035091">
    <property type="term" value="F:phosphatidylinositol binding"/>
    <property type="evidence" value="ECO:0007669"/>
    <property type="project" value="InterPro"/>
</dbReference>
<dbReference type="GO" id="GO:0045259">
    <property type="term" value="C:proton-transporting ATP synthase complex"/>
    <property type="evidence" value="ECO:0007669"/>
    <property type="project" value="UniProtKB-KW"/>
</dbReference>
<dbReference type="InterPro" id="IPR036871">
    <property type="entry name" value="PX_dom_sf"/>
</dbReference>
<reference evidence="15" key="1">
    <citation type="submission" date="2022-10" db="EMBL/GenBank/DDBJ databases">
        <authorList>
            <person name="Chen Y."/>
            <person name="Dougan E. K."/>
            <person name="Chan C."/>
            <person name="Rhodes N."/>
            <person name="Thang M."/>
        </authorList>
    </citation>
    <scope>NUCLEOTIDE SEQUENCE</scope>
</reference>
<dbReference type="SUPFAM" id="SSF64268">
    <property type="entry name" value="PX domain"/>
    <property type="match status" value="1"/>
</dbReference>
<dbReference type="AlphaFoldDB" id="A0A9P1FYF7"/>
<evidence type="ECO:0000256" key="3">
    <source>
        <dbReference type="ARBA" id="ARBA00022448"/>
    </source>
</evidence>
<evidence type="ECO:0000313" key="17">
    <source>
        <dbReference type="Proteomes" id="UP001152797"/>
    </source>
</evidence>
<keyword evidence="11" id="KW-0175">Coiled coil</keyword>
<keyword evidence="8" id="KW-0406">Ion transport</keyword>
<feature type="domain" description="PX" evidence="14">
    <location>
        <begin position="219"/>
        <end position="331"/>
    </location>
</feature>
<dbReference type="PROSITE" id="PS50195">
    <property type="entry name" value="PX"/>
    <property type="match status" value="1"/>
</dbReference>
<dbReference type="SMART" id="SM00312">
    <property type="entry name" value="PX"/>
    <property type="match status" value="1"/>
</dbReference>
<comment type="caution">
    <text evidence="15">The sequence shown here is derived from an EMBL/GenBank/DDBJ whole genome shotgun (WGS) entry which is preliminary data.</text>
</comment>
<keyword evidence="4" id="KW-0138">CF(0)</keyword>
<reference evidence="16 17" key="2">
    <citation type="submission" date="2024-05" db="EMBL/GenBank/DDBJ databases">
        <authorList>
            <person name="Chen Y."/>
            <person name="Shah S."/>
            <person name="Dougan E. K."/>
            <person name="Thang M."/>
            <person name="Chan C."/>
        </authorList>
    </citation>
    <scope>NUCLEOTIDE SEQUENCE [LARGE SCALE GENOMIC DNA]</scope>
</reference>
<evidence type="ECO:0000313" key="15">
    <source>
        <dbReference type="EMBL" id="CAI3990832.1"/>
    </source>
</evidence>
<dbReference type="CDD" id="cd06503">
    <property type="entry name" value="ATP-synt_Fo_b"/>
    <property type="match status" value="1"/>
</dbReference>
<evidence type="ECO:0000256" key="8">
    <source>
        <dbReference type="ARBA" id="ARBA00023065"/>
    </source>
</evidence>
<keyword evidence="3" id="KW-0813">Transport</keyword>
<dbReference type="Proteomes" id="UP001152797">
    <property type="component" value="Unassembled WGS sequence"/>
</dbReference>
<dbReference type="OrthoDB" id="430293at2759"/>
<dbReference type="InterPro" id="IPR002146">
    <property type="entry name" value="ATP_synth_b/b'su_bac/chlpt"/>
</dbReference>
<dbReference type="GO" id="GO:0015986">
    <property type="term" value="P:proton motive force-driven ATP synthesis"/>
    <property type="evidence" value="ECO:0007669"/>
    <property type="project" value="InterPro"/>
</dbReference>
<evidence type="ECO:0000256" key="11">
    <source>
        <dbReference type="SAM" id="Coils"/>
    </source>
</evidence>
<comment type="function">
    <text evidence="10">F(1)F(0) ATP synthase produces ATP from ADP in the presence of a proton or sodium gradient. F-type ATPases consist of two structural domains, F(1) containing the extramembraneous catalytic core and F(0) containing the membrane proton channel, linked together by a central stalk and a peripheral stalk. During catalysis, ATP synthesis in the catalytic domain of F(1) is coupled via a rotary mechanism of the central stalk subunits to proton translocation.</text>
</comment>
<feature type="coiled-coil region" evidence="11">
    <location>
        <begin position="111"/>
        <end position="149"/>
    </location>
</feature>
<dbReference type="EMBL" id="CAMXCT030001520">
    <property type="protein sequence ID" value="CAL4778144.1"/>
    <property type="molecule type" value="Genomic_DNA"/>
</dbReference>
<evidence type="ECO:0000256" key="6">
    <source>
        <dbReference type="ARBA" id="ARBA00022781"/>
    </source>
</evidence>
<dbReference type="CDD" id="cd06093">
    <property type="entry name" value="PX_domain"/>
    <property type="match status" value="1"/>
</dbReference>
<evidence type="ECO:0000256" key="10">
    <source>
        <dbReference type="ARBA" id="ARBA00025198"/>
    </source>
</evidence>
<keyword evidence="13" id="KW-0732">Signal</keyword>
<dbReference type="PANTHER" id="PTHR33445">
    <property type="entry name" value="ATP SYNTHASE SUBUNIT B', CHLOROPLASTIC"/>
    <property type="match status" value="1"/>
</dbReference>
<dbReference type="GO" id="GO:0046961">
    <property type="term" value="F:proton-transporting ATPase activity, rotational mechanism"/>
    <property type="evidence" value="ECO:0007669"/>
    <property type="project" value="TreeGrafter"/>
</dbReference>
<evidence type="ECO:0000256" key="2">
    <source>
        <dbReference type="ARBA" id="ARBA00005513"/>
    </source>
</evidence>
<dbReference type="EMBL" id="CAMXCT010001520">
    <property type="protein sequence ID" value="CAI3990832.1"/>
    <property type="molecule type" value="Genomic_DNA"/>
</dbReference>
<feature type="transmembrane region" description="Helical" evidence="12">
    <location>
        <begin position="39"/>
        <end position="58"/>
    </location>
</feature>
<evidence type="ECO:0000256" key="1">
    <source>
        <dbReference type="ARBA" id="ARBA00004167"/>
    </source>
</evidence>